<gene>
    <name evidence="2" type="ORF">AFUS01_LOCUS9954</name>
</gene>
<dbReference type="OrthoDB" id="423807at2759"/>
<sequence length="46" mass="4889">GSDFNKKEKIFVALAWIPKATVQAALGPVALDAARSFTTIDPVQTT</sequence>
<proteinExistence type="inferred from homology"/>
<dbReference type="PANTHER" id="PTHR31102:SF1">
    <property type="entry name" value="CATION_H+ EXCHANGER DOMAIN-CONTAINING PROTEIN"/>
    <property type="match status" value="1"/>
</dbReference>
<feature type="non-terminal residue" evidence="2">
    <location>
        <position position="1"/>
    </location>
</feature>
<evidence type="ECO:0000256" key="1">
    <source>
        <dbReference type="ARBA" id="ARBA00007367"/>
    </source>
</evidence>
<name>A0A8J2JIA3_9HEXA</name>
<protein>
    <submittedName>
        <fullName evidence="2">Uncharacterized protein</fullName>
    </submittedName>
</protein>
<dbReference type="InterPro" id="IPR051843">
    <property type="entry name" value="CPA1_transporter"/>
</dbReference>
<dbReference type="PANTHER" id="PTHR31102">
    <property type="match status" value="1"/>
</dbReference>
<evidence type="ECO:0000313" key="3">
    <source>
        <dbReference type="Proteomes" id="UP000708208"/>
    </source>
</evidence>
<organism evidence="2 3">
    <name type="scientific">Allacma fusca</name>
    <dbReference type="NCBI Taxonomy" id="39272"/>
    <lineage>
        <taxon>Eukaryota</taxon>
        <taxon>Metazoa</taxon>
        <taxon>Ecdysozoa</taxon>
        <taxon>Arthropoda</taxon>
        <taxon>Hexapoda</taxon>
        <taxon>Collembola</taxon>
        <taxon>Symphypleona</taxon>
        <taxon>Sminthuridae</taxon>
        <taxon>Allacma</taxon>
    </lineage>
</organism>
<dbReference type="Proteomes" id="UP000708208">
    <property type="component" value="Unassembled WGS sequence"/>
</dbReference>
<comment type="similarity">
    <text evidence="1">Belongs to the monovalent cation:proton antiporter 1 (CPA1) transporter (TC 2.A.36) family.</text>
</comment>
<comment type="caution">
    <text evidence="2">The sequence shown here is derived from an EMBL/GenBank/DDBJ whole genome shotgun (WGS) entry which is preliminary data.</text>
</comment>
<dbReference type="GO" id="GO:0098662">
    <property type="term" value="P:inorganic cation transmembrane transport"/>
    <property type="evidence" value="ECO:0007669"/>
    <property type="project" value="TreeGrafter"/>
</dbReference>
<dbReference type="AlphaFoldDB" id="A0A8J2JIA3"/>
<keyword evidence="3" id="KW-1185">Reference proteome</keyword>
<evidence type="ECO:0000313" key="2">
    <source>
        <dbReference type="EMBL" id="CAG7720688.1"/>
    </source>
</evidence>
<feature type="non-terminal residue" evidence="2">
    <location>
        <position position="46"/>
    </location>
</feature>
<accession>A0A8J2JIA3</accession>
<reference evidence="2" key="1">
    <citation type="submission" date="2021-06" db="EMBL/GenBank/DDBJ databases">
        <authorList>
            <person name="Hodson N. C."/>
            <person name="Mongue J. A."/>
            <person name="Jaron S. K."/>
        </authorList>
    </citation>
    <scope>NUCLEOTIDE SEQUENCE</scope>
</reference>
<dbReference type="EMBL" id="CAJVCH010072743">
    <property type="protein sequence ID" value="CAG7720688.1"/>
    <property type="molecule type" value="Genomic_DNA"/>
</dbReference>